<name>A0A397IFA1_9GLOM</name>
<evidence type="ECO:0000313" key="1">
    <source>
        <dbReference type="EMBL" id="RHZ74571.1"/>
    </source>
</evidence>
<organism evidence="1 2">
    <name type="scientific">Diversispora epigaea</name>
    <dbReference type="NCBI Taxonomy" id="1348612"/>
    <lineage>
        <taxon>Eukaryota</taxon>
        <taxon>Fungi</taxon>
        <taxon>Fungi incertae sedis</taxon>
        <taxon>Mucoromycota</taxon>
        <taxon>Glomeromycotina</taxon>
        <taxon>Glomeromycetes</taxon>
        <taxon>Diversisporales</taxon>
        <taxon>Diversisporaceae</taxon>
        <taxon>Diversispora</taxon>
    </lineage>
</organism>
<comment type="caution">
    <text evidence="1">The sequence shown here is derived from an EMBL/GenBank/DDBJ whole genome shotgun (WGS) entry which is preliminary data.</text>
</comment>
<protein>
    <submittedName>
        <fullName evidence="1">Uncharacterized protein</fullName>
    </submittedName>
</protein>
<keyword evidence="2" id="KW-1185">Reference proteome</keyword>
<dbReference type="Proteomes" id="UP000266861">
    <property type="component" value="Unassembled WGS sequence"/>
</dbReference>
<accession>A0A397IFA1</accession>
<evidence type="ECO:0000313" key="2">
    <source>
        <dbReference type="Proteomes" id="UP000266861"/>
    </source>
</evidence>
<gene>
    <name evidence="1" type="ORF">Glove_221g54</name>
</gene>
<dbReference type="AlphaFoldDB" id="A0A397IFA1"/>
<proteinExistence type="predicted"/>
<dbReference type="EMBL" id="PQFF01000206">
    <property type="protein sequence ID" value="RHZ74571.1"/>
    <property type="molecule type" value="Genomic_DNA"/>
</dbReference>
<reference evidence="1 2" key="1">
    <citation type="submission" date="2018-08" db="EMBL/GenBank/DDBJ databases">
        <title>Genome and evolution of the arbuscular mycorrhizal fungus Diversispora epigaea (formerly Glomus versiforme) and its bacterial endosymbionts.</title>
        <authorList>
            <person name="Sun X."/>
            <person name="Fei Z."/>
            <person name="Harrison M."/>
        </authorList>
    </citation>
    <scope>NUCLEOTIDE SEQUENCE [LARGE SCALE GENOMIC DNA]</scope>
    <source>
        <strain evidence="1 2">IT104</strain>
    </source>
</reference>
<sequence>MYLVTNCSASHTNEDLILVSKNEINIFGICVSCTREHYIQDFGTWSTDGGHESVYSSSLKME</sequence>